<dbReference type="SUPFAM" id="SSF56204">
    <property type="entry name" value="Hect, E3 ligase catalytic domain"/>
    <property type="match status" value="1"/>
</dbReference>
<dbReference type="Pfam" id="PF00632">
    <property type="entry name" value="HECT"/>
    <property type="match status" value="1"/>
</dbReference>
<feature type="domain" description="HECT" evidence="3">
    <location>
        <begin position="314"/>
        <end position="553"/>
    </location>
</feature>
<feature type="compositionally biased region" description="Polar residues" evidence="2">
    <location>
        <begin position="101"/>
        <end position="111"/>
    </location>
</feature>
<evidence type="ECO:0000256" key="2">
    <source>
        <dbReference type="SAM" id="MobiDB-lite"/>
    </source>
</evidence>
<dbReference type="InterPro" id="IPR035983">
    <property type="entry name" value="Hect_E3_ubiquitin_ligase"/>
</dbReference>
<proteinExistence type="predicted"/>
<accession>K1S1M3</accession>
<evidence type="ECO:0000313" key="4">
    <source>
        <dbReference type="EMBL" id="EKC41166.1"/>
    </source>
</evidence>
<dbReference type="HOGENOM" id="CLU_018414_0_0_1"/>
<evidence type="ECO:0000259" key="3">
    <source>
        <dbReference type="Pfam" id="PF00632"/>
    </source>
</evidence>
<dbReference type="InterPro" id="IPR000569">
    <property type="entry name" value="HECT_dom"/>
</dbReference>
<keyword evidence="1" id="KW-0833">Ubl conjugation pathway</keyword>
<organism evidence="4">
    <name type="scientific">Magallana gigas</name>
    <name type="common">Pacific oyster</name>
    <name type="synonym">Crassostrea gigas</name>
    <dbReference type="NCBI Taxonomy" id="29159"/>
    <lineage>
        <taxon>Eukaryota</taxon>
        <taxon>Metazoa</taxon>
        <taxon>Spiralia</taxon>
        <taxon>Lophotrochozoa</taxon>
        <taxon>Mollusca</taxon>
        <taxon>Bivalvia</taxon>
        <taxon>Autobranchia</taxon>
        <taxon>Pteriomorphia</taxon>
        <taxon>Ostreida</taxon>
        <taxon>Ostreoidea</taxon>
        <taxon>Ostreidae</taxon>
        <taxon>Magallana</taxon>
    </lineage>
</organism>
<reference evidence="4" key="1">
    <citation type="journal article" date="2012" name="Nature">
        <title>The oyster genome reveals stress adaptation and complexity of shell formation.</title>
        <authorList>
            <person name="Zhang G."/>
            <person name="Fang X."/>
            <person name="Guo X."/>
            <person name="Li L."/>
            <person name="Luo R."/>
            <person name="Xu F."/>
            <person name="Yang P."/>
            <person name="Zhang L."/>
            <person name="Wang X."/>
            <person name="Qi H."/>
            <person name="Xiong Z."/>
            <person name="Que H."/>
            <person name="Xie Y."/>
            <person name="Holland P.W."/>
            <person name="Paps J."/>
            <person name="Zhu Y."/>
            <person name="Wu F."/>
            <person name="Chen Y."/>
            <person name="Wang J."/>
            <person name="Peng C."/>
            <person name="Meng J."/>
            <person name="Yang L."/>
            <person name="Liu J."/>
            <person name="Wen B."/>
            <person name="Zhang N."/>
            <person name="Huang Z."/>
            <person name="Zhu Q."/>
            <person name="Feng Y."/>
            <person name="Mount A."/>
            <person name="Hedgecock D."/>
            <person name="Xu Z."/>
            <person name="Liu Y."/>
            <person name="Domazet-Loso T."/>
            <person name="Du Y."/>
            <person name="Sun X."/>
            <person name="Zhang S."/>
            <person name="Liu B."/>
            <person name="Cheng P."/>
            <person name="Jiang X."/>
            <person name="Li J."/>
            <person name="Fan D."/>
            <person name="Wang W."/>
            <person name="Fu W."/>
            <person name="Wang T."/>
            <person name="Wang B."/>
            <person name="Zhang J."/>
            <person name="Peng Z."/>
            <person name="Li Y."/>
            <person name="Li N."/>
            <person name="Wang J."/>
            <person name="Chen M."/>
            <person name="He Y."/>
            <person name="Tan F."/>
            <person name="Song X."/>
            <person name="Zheng Q."/>
            <person name="Huang R."/>
            <person name="Yang H."/>
            <person name="Du X."/>
            <person name="Chen L."/>
            <person name="Yang M."/>
            <person name="Gaffney P.M."/>
            <person name="Wang S."/>
            <person name="Luo L."/>
            <person name="She Z."/>
            <person name="Ming Y."/>
            <person name="Huang W."/>
            <person name="Zhang S."/>
            <person name="Huang B."/>
            <person name="Zhang Y."/>
            <person name="Qu T."/>
            <person name="Ni P."/>
            <person name="Miao G."/>
            <person name="Wang J."/>
            <person name="Wang Q."/>
            <person name="Steinberg C.E."/>
            <person name="Wang H."/>
            <person name="Li N."/>
            <person name="Qian L."/>
            <person name="Zhang G."/>
            <person name="Li Y."/>
            <person name="Yang H."/>
            <person name="Liu X."/>
            <person name="Wang J."/>
            <person name="Yin Y."/>
            <person name="Wang J."/>
        </authorList>
    </citation>
    <scope>NUCLEOTIDE SEQUENCE [LARGE SCALE GENOMIC DNA]</scope>
    <source>
        <strain evidence="4">05x7-T-G4-1.051#20</strain>
    </source>
</reference>
<feature type="region of interest" description="Disordered" evidence="2">
    <location>
        <begin position="91"/>
        <end position="147"/>
    </location>
</feature>
<sequence>MYVHVRAKAGGGKRTVMLNKSLNKQSIIKECLNLFFPDGESQHGELKDMGFELTDFQLKPLEDEETTLGDMIDKAKLQFVHFYLRTRQKKQLSDDEGLDGTQEQTDQTKISASPRKAGQQLKKSKNTPGESSKVVKEDENYPSSSIENTSTNLIQHFTDLTEKVLEFIESSEDNVLKEDSSKRPLNPDVGDDSDSSSLPDPAILLLREDNLGEATLTPIIPIIPIVREPKEFSIVVHRGQVLRELITIFKENSDVDFKKDIILASIILPNGEREQAYDSGGVMRDMLSEFWEDFYEQCTTGTDLKIPCLRHDMEADDWRAIGKIIALGWILHKILPIRLAPNFLKSSLFGFGSDKLGEEFLQFIQKSESGILSNAIGDMEKADMDELLEILSTHDCKVKITKDNIGPVIDQIAHLEMVQEPVFIIECLFEVLITYELVLDVDSEFQKITPTSKKLLSTLKCDEPESESFKYLKRYIREIEDTKMLRTLLRFITASDLMLYNSEGKFFTIQVKIADMEGISRRPIAHTCGRVLNIPKAYESYTVFRTEMNAVLNSSVWVMDFA</sequence>
<gene>
    <name evidence="4" type="ORF">CGI_10026753</name>
</gene>
<dbReference type="GO" id="GO:0004842">
    <property type="term" value="F:ubiquitin-protein transferase activity"/>
    <property type="evidence" value="ECO:0007669"/>
    <property type="project" value="InterPro"/>
</dbReference>
<evidence type="ECO:0000256" key="1">
    <source>
        <dbReference type="ARBA" id="ARBA00022786"/>
    </source>
</evidence>
<dbReference type="Gene3D" id="3.30.2410.10">
    <property type="entry name" value="Hect, E3 ligase catalytic domain"/>
    <property type="match status" value="1"/>
</dbReference>
<dbReference type="EMBL" id="JH823249">
    <property type="protein sequence ID" value="EKC41166.1"/>
    <property type="molecule type" value="Genomic_DNA"/>
</dbReference>
<dbReference type="AlphaFoldDB" id="K1S1M3"/>
<dbReference type="InParanoid" id="K1S1M3"/>
<feature type="region of interest" description="Disordered" evidence="2">
    <location>
        <begin position="176"/>
        <end position="197"/>
    </location>
</feature>
<protein>
    <recommendedName>
        <fullName evidence="3">HECT domain-containing protein</fullName>
    </recommendedName>
</protein>
<name>K1S1M3_MAGGI</name>